<evidence type="ECO:0000256" key="1">
    <source>
        <dbReference type="ARBA" id="ARBA00005964"/>
    </source>
</evidence>
<reference evidence="6 7" key="1">
    <citation type="submission" date="2024-03" db="EMBL/GenBank/DDBJ databases">
        <title>Draft genome sequence of Pseudonocardia nematodicida JCM 31783.</title>
        <authorList>
            <person name="Butdee W."/>
            <person name="Duangmal K."/>
        </authorList>
    </citation>
    <scope>NUCLEOTIDE SEQUENCE [LARGE SCALE GENOMIC DNA]</scope>
    <source>
        <strain evidence="6 7">JCM 31783</strain>
    </source>
</reference>
<evidence type="ECO:0000256" key="2">
    <source>
        <dbReference type="ARBA" id="ARBA00022801"/>
    </source>
</evidence>
<feature type="domain" description="Carboxylesterase type B" evidence="5">
    <location>
        <begin position="20"/>
        <end position="492"/>
    </location>
</feature>
<evidence type="ECO:0000256" key="4">
    <source>
        <dbReference type="SAM" id="MobiDB-lite"/>
    </source>
</evidence>
<dbReference type="InterPro" id="IPR019819">
    <property type="entry name" value="Carboxylesterase_B_CS"/>
</dbReference>
<accession>A0ABV1KE26</accession>
<dbReference type="InterPro" id="IPR002018">
    <property type="entry name" value="CarbesteraseB"/>
</dbReference>
<dbReference type="PANTHER" id="PTHR11559">
    <property type="entry name" value="CARBOXYLESTERASE"/>
    <property type="match status" value="1"/>
</dbReference>
<comment type="caution">
    <text evidence="6">The sequence shown here is derived from an EMBL/GenBank/DDBJ whole genome shotgun (WGS) entry which is preliminary data.</text>
</comment>
<dbReference type="InterPro" id="IPR050309">
    <property type="entry name" value="Type-B_Carboxylest/Lipase"/>
</dbReference>
<dbReference type="PROSITE" id="PS00941">
    <property type="entry name" value="CARBOXYLESTERASE_B_2"/>
    <property type="match status" value="1"/>
</dbReference>
<evidence type="ECO:0000259" key="5">
    <source>
        <dbReference type="Pfam" id="PF00135"/>
    </source>
</evidence>
<dbReference type="InterPro" id="IPR029058">
    <property type="entry name" value="AB_hydrolase_fold"/>
</dbReference>
<organism evidence="6 7">
    <name type="scientific">Pseudonocardia nematodicida</name>
    <dbReference type="NCBI Taxonomy" id="1206997"/>
    <lineage>
        <taxon>Bacteria</taxon>
        <taxon>Bacillati</taxon>
        <taxon>Actinomycetota</taxon>
        <taxon>Actinomycetes</taxon>
        <taxon>Pseudonocardiales</taxon>
        <taxon>Pseudonocardiaceae</taxon>
        <taxon>Pseudonocardia</taxon>
    </lineage>
</organism>
<dbReference type="InterPro" id="IPR019826">
    <property type="entry name" value="Carboxylesterase_B_AS"/>
</dbReference>
<evidence type="ECO:0000256" key="3">
    <source>
        <dbReference type="RuleBase" id="RU361235"/>
    </source>
</evidence>
<feature type="region of interest" description="Disordered" evidence="4">
    <location>
        <begin position="248"/>
        <end position="268"/>
    </location>
</feature>
<dbReference type="Gene3D" id="3.40.50.1820">
    <property type="entry name" value="alpha/beta hydrolase"/>
    <property type="match status" value="1"/>
</dbReference>
<dbReference type="RefSeq" id="WP_349299786.1">
    <property type="nucleotide sequence ID" value="NZ_JBEDNQ010000008.1"/>
</dbReference>
<sequence length="526" mass="54512">MSAPTAGRTPTGTAPTGTVRVRTAAGSVAGPVAGTGARRVSAFLGIPYAAPPAGPLRWRPPVPAPAWSGELPAVRPGPAPVQSLPPRTRIMWHSGFADSRELVMSEDCLYLNVWTPDPGPGAGLPVLVVLHGGGFRLGHGGLEVHDGAALAARGLVVVTCSMRLGALGFLAHPELAAEDELDATGNYGLLDVVAALEWVRDGIAAFGGDPGRVTLAGSSAGAVVATHLMASPLGRGLFHAVVGQSSSGVFRPEGPLPSPQDARRRGPESLGALAGLPVERLRSLPPTAFLVDAPQGVVVDGRVLTEDSGRVFTRGAQAPVPLLVGNTADEGSPYVTTATREDLRRFLRDADDGALAAHYPPGGPDDTDGSGAIAAASTRHFVTDTRFVLPVLRWARTHVATTGAPAWTYRFEHAPPLPAGADLDPPADGLAGFGAFHTCELPYTGDNLWSRAWDWTDADRELARVLGDTWARFVTTHDPNGAGLPDWPCLDPAAPAAAMHVGGTPGHRTLTRAAVLDALAPPRHTP</sequence>
<evidence type="ECO:0000313" key="7">
    <source>
        <dbReference type="Proteomes" id="UP001494902"/>
    </source>
</evidence>
<gene>
    <name evidence="6" type="ORF">WIS52_19760</name>
</gene>
<dbReference type="EMBL" id="JBEDNQ010000008">
    <property type="protein sequence ID" value="MEQ3552715.1"/>
    <property type="molecule type" value="Genomic_DNA"/>
</dbReference>
<proteinExistence type="inferred from homology"/>
<keyword evidence="7" id="KW-1185">Reference proteome</keyword>
<comment type="similarity">
    <text evidence="1 3">Belongs to the type-B carboxylesterase/lipase family.</text>
</comment>
<dbReference type="SUPFAM" id="SSF53474">
    <property type="entry name" value="alpha/beta-Hydrolases"/>
    <property type="match status" value="1"/>
</dbReference>
<dbReference type="PROSITE" id="PS00122">
    <property type="entry name" value="CARBOXYLESTERASE_B_1"/>
    <property type="match status" value="1"/>
</dbReference>
<keyword evidence="2 3" id="KW-0378">Hydrolase</keyword>
<dbReference type="Proteomes" id="UP001494902">
    <property type="component" value="Unassembled WGS sequence"/>
</dbReference>
<protein>
    <recommendedName>
        <fullName evidence="3">Carboxylic ester hydrolase</fullName>
        <ecNumber evidence="3">3.1.1.-</ecNumber>
    </recommendedName>
</protein>
<dbReference type="EC" id="3.1.1.-" evidence="3"/>
<dbReference type="Pfam" id="PF00135">
    <property type="entry name" value="COesterase"/>
    <property type="match status" value="1"/>
</dbReference>
<evidence type="ECO:0000313" key="6">
    <source>
        <dbReference type="EMBL" id="MEQ3552715.1"/>
    </source>
</evidence>
<name>A0ABV1KE26_9PSEU</name>